<dbReference type="Pfam" id="PF04230">
    <property type="entry name" value="PS_pyruv_trans"/>
    <property type="match status" value="1"/>
</dbReference>
<dbReference type="Proteomes" id="UP000220914">
    <property type="component" value="Unassembled WGS sequence"/>
</dbReference>
<evidence type="ECO:0000313" key="3">
    <source>
        <dbReference type="EMBL" id="PEG43169.1"/>
    </source>
</evidence>
<gene>
    <name evidence="3" type="ORF">CQY20_00855</name>
    <name evidence="2" type="ORF">MAGR_58720</name>
</gene>
<evidence type="ECO:0000313" key="5">
    <source>
        <dbReference type="Proteomes" id="UP000465302"/>
    </source>
</evidence>
<reference evidence="3 4" key="1">
    <citation type="submission" date="2017-10" db="EMBL/GenBank/DDBJ databases">
        <title>The new phylogeny of genus Mycobacterium.</title>
        <authorList>
            <person name="Tortoli E."/>
            <person name="Trovato A."/>
            <person name="Cirillo D.M."/>
        </authorList>
    </citation>
    <scope>NUCLEOTIDE SEQUENCE [LARGE SCALE GENOMIC DNA]</scope>
    <source>
        <strain evidence="3 4">CCUG37673</strain>
    </source>
</reference>
<comment type="caution">
    <text evidence="3">The sequence shown here is derived from an EMBL/GenBank/DDBJ whole genome shotgun (WGS) entry which is preliminary data.</text>
</comment>
<dbReference type="RefSeq" id="WP_097937742.1">
    <property type="nucleotide sequence ID" value="NZ_BLKS01000001.1"/>
</dbReference>
<dbReference type="PANTHER" id="PTHR36836:SF1">
    <property type="entry name" value="COLANIC ACID BIOSYNTHESIS PROTEIN WCAK"/>
    <property type="match status" value="1"/>
</dbReference>
<protein>
    <recommendedName>
        <fullName evidence="1">Polysaccharide pyruvyl transferase domain-containing protein</fullName>
    </recommendedName>
</protein>
<accession>A0A2A7NH43</accession>
<evidence type="ECO:0000259" key="1">
    <source>
        <dbReference type="Pfam" id="PF04230"/>
    </source>
</evidence>
<evidence type="ECO:0000313" key="2">
    <source>
        <dbReference type="EMBL" id="GFG54431.1"/>
    </source>
</evidence>
<dbReference type="EMBL" id="PDCP01000001">
    <property type="protein sequence ID" value="PEG43169.1"/>
    <property type="molecule type" value="Genomic_DNA"/>
</dbReference>
<reference evidence="2" key="3">
    <citation type="submission" date="2020-02" db="EMBL/GenBank/DDBJ databases">
        <authorList>
            <person name="Matsumoto Y."/>
            <person name="Motooka D."/>
            <person name="Nakamura S."/>
        </authorList>
    </citation>
    <scope>NUCLEOTIDE SEQUENCE</scope>
    <source>
        <strain evidence="2">JCM 6377</strain>
    </source>
</reference>
<sequence length="430" mass="47417">MKVFATNRISASSKPDARVIAFFGLYGAGNLGNDAALTSARFAVQRHDPEAELVCVCFHPEVVRSEYGINAVPIHMSGPLPDAPSGPRLLRMVQRPLFELARWVAVYRFLRRTDLVIVPGTGILDDFGERPHRMPYHLFRWSLSAKLARTKFAFVNVGAGPIRHPVNRFLMKRAVRFSSYRSYRDDISRSYMSEIGASADDTPVMPDLVFGVTRPAGPTLPGSSPTIGLGVMAYQGWANDPVSGEGIFRSYIDNMSTIACRLLDKGYTVRVLIGETCDESAVDALLKSVRQRRDGDVPAGRLIAEPIDTMHDLLTQIAATDAVIATRYHNVVGALMMNRPVVSLGYAARFDEIMKSMGLGDYCHHAESIVPEAILADLDELLEKWDAFSPTVDNRNQQYLRELERQFESLIGPPVQPGVPAAILNGVGSR</sequence>
<dbReference type="OrthoDB" id="3358948at2"/>
<dbReference type="AlphaFoldDB" id="A0A2A7NH43"/>
<name>A0A2A7NH43_MYCAG</name>
<dbReference type="PANTHER" id="PTHR36836">
    <property type="entry name" value="COLANIC ACID BIOSYNTHESIS PROTEIN WCAK"/>
    <property type="match status" value="1"/>
</dbReference>
<organism evidence="3 4">
    <name type="scientific">Mycolicibacterium agri</name>
    <name type="common">Mycobacterium agri</name>
    <dbReference type="NCBI Taxonomy" id="36811"/>
    <lineage>
        <taxon>Bacteria</taxon>
        <taxon>Bacillati</taxon>
        <taxon>Actinomycetota</taxon>
        <taxon>Actinomycetes</taxon>
        <taxon>Mycobacteriales</taxon>
        <taxon>Mycobacteriaceae</taxon>
        <taxon>Mycolicibacterium</taxon>
    </lineage>
</organism>
<dbReference type="InterPro" id="IPR007345">
    <property type="entry name" value="Polysacch_pyruvyl_Trfase"/>
</dbReference>
<feature type="domain" description="Polysaccharide pyruvyl transferase" evidence="1">
    <location>
        <begin position="30"/>
        <end position="346"/>
    </location>
</feature>
<evidence type="ECO:0000313" key="4">
    <source>
        <dbReference type="Proteomes" id="UP000220914"/>
    </source>
</evidence>
<reference evidence="2 5" key="2">
    <citation type="journal article" date="2019" name="Emerg. Microbes Infect.">
        <title>Comprehensive subspecies identification of 175 nontuberculous mycobacteria species based on 7547 genomic profiles.</title>
        <authorList>
            <person name="Matsumoto Y."/>
            <person name="Kinjo T."/>
            <person name="Motooka D."/>
            <person name="Nabeya D."/>
            <person name="Jung N."/>
            <person name="Uechi K."/>
            <person name="Horii T."/>
            <person name="Iida T."/>
            <person name="Fujita J."/>
            <person name="Nakamura S."/>
        </authorList>
    </citation>
    <scope>NUCLEOTIDE SEQUENCE [LARGE SCALE GENOMIC DNA]</scope>
    <source>
        <strain evidence="2 5">JCM 6377</strain>
    </source>
</reference>
<keyword evidence="4" id="KW-1185">Reference proteome</keyword>
<proteinExistence type="predicted"/>
<dbReference type="Proteomes" id="UP000465302">
    <property type="component" value="Unassembled WGS sequence"/>
</dbReference>
<dbReference type="EMBL" id="BLKS01000001">
    <property type="protein sequence ID" value="GFG54431.1"/>
    <property type="molecule type" value="Genomic_DNA"/>
</dbReference>